<proteinExistence type="predicted"/>
<dbReference type="Proteomes" id="UP000625316">
    <property type="component" value="Unassembled WGS sequence"/>
</dbReference>
<name>A0A928VW32_9CYAN</name>
<reference evidence="1" key="1">
    <citation type="submission" date="2020-10" db="EMBL/GenBank/DDBJ databases">
        <authorList>
            <person name="Castelo-Branco R."/>
            <person name="Eusebio N."/>
            <person name="Adriana R."/>
            <person name="Vieira A."/>
            <person name="Brugerolle De Fraissinette N."/>
            <person name="Rezende De Castro R."/>
            <person name="Schneider M.P."/>
            <person name="Vasconcelos V."/>
            <person name="Leao P.N."/>
        </authorList>
    </citation>
    <scope>NUCLEOTIDE SEQUENCE</scope>
    <source>
        <strain evidence="1">LEGE 11480</strain>
    </source>
</reference>
<dbReference type="InterPro" id="IPR041492">
    <property type="entry name" value="HAD_2"/>
</dbReference>
<dbReference type="GO" id="GO:0016787">
    <property type="term" value="F:hydrolase activity"/>
    <property type="evidence" value="ECO:0007669"/>
    <property type="project" value="UniProtKB-KW"/>
</dbReference>
<evidence type="ECO:0000313" key="1">
    <source>
        <dbReference type="EMBL" id="MBE9033114.1"/>
    </source>
</evidence>
<comment type="caution">
    <text evidence="1">The sequence shown here is derived from an EMBL/GenBank/DDBJ whole genome shotgun (WGS) entry which is preliminary data.</text>
</comment>
<dbReference type="Gene3D" id="3.40.50.1000">
    <property type="entry name" value="HAD superfamily/HAD-like"/>
    <property type="match status" value="1"/>
</dbReference>
<accession>A0A928VW32</accession>
<keyword evidence="2" id="KW-1185">Reference proteome</keyword>
<keyword evidence="1" id="KW-0378">Hydrolase</keyword>
<dbReference type="InterPro" id="IPR036412">
    <property type="entry name" value="HAD-like_sf"/>
</dbReference>
<dbReference type="PANTHER" id="PTHR43885:SF1">
    <property type="entry name" value="SUPERFAMILY HYDROLASE, PUTATIVE (AFU_ORTHOLOGUE AFUA_4G13290)-RELATED"/>
    <property type="match status" value="1"/>
</dbReference>
<dbReference type="SUPFAM" id="SSF56784">
    <property type="entry name" value="HAD-like"/>
    <property type="match status" value="1"/>
</dbReference>
<dbReference type="EMBL" id="JADEXQ010000152">
    <property type="protein sequence ID" value="MBE9033114.1"/>
    <property type="molecule type" value="Genomic_DNA"/>
</dbReference>
<protein>
    <submittedName>
        <fullName evidence="1">HAD family hydrolase</fullName>
    </submittedName>
</protein>
<organism evidence="1 2">
    <name type="scientific">Romeriopsis navalis LEGE 11480</name>
    <dbReference type="NCBI Taxonomy" id="2777977"/>
    <lineage>
        <taxon>Bacteria</taxon>
        <taxon>Bacillati</taxon>
        <taxon>Cyanobacteriota</taxon>
        <taxon>Cyanophyceae</taxon>
        <taxon>Leptolyngbyales</taxon>
        <taxon>Leptolyngbyaceae</taxon>
        <taxon>Romeriopsis</taxon>
        <taxon>Romeriopsis navalis</taxon>
    </lineage>
</organism>
<gene>
    <name evidence="1" type="ORF">IQ266_25585</name>
</gene>
<dbReference type="PANTHER" id="PTHR43885">
    <property type="entry name" value="HALOACID DEHALOGENASE-LIKE HYDROLASE"/>
    <property type="match status" value="1"/>
</dbReference>
<dbReference type="Gene3D" id="1.10.260.80">
    <property type="match status" value="1"/>
</dbReference>
<dbReference type="Pfam" id="PF13419">
    <property type="entry name" value="HAD_2"/>
    <property type="match status" value="1"/>
</dbReference>
<dbReference type="AlphaFoldDB" id="A0A928VW32"/>
<sequence>MDGTLTFSIHDFDGIKRELGLPMDQPILEALDQIPEPRASALHRQLDAIELEVARQSTQQAGAYELLSTLKSRGHQLGILTRNSKENAFETLAACDLADFFAPDLVLSRNCCAPKPSPDGINQLLNQWNGTPERSVMVGDYLFDLTAGRSAGSATVYIDPTGEFEWQAHADVSVTTLAQVTQMLMDGLPGEA</sequence>
<dbReference type="InterPro" id="IPR023214">
    <property type="entry name" value="HAD_sf"/>
</dbReference>
<evidence type="ECO:0000313" key="2">
    <source>
        <dbReference type="Proteomes" id="UP000625316"/>
    </source>
</evidence>